<protein>
    <submittedName>
        <fullName evidence="7">Hemolysin family protein</fullName>
    </submittedName>
</protein>
<dbReference type="InterPro" id="IPR036318">
    <property type="entry name" value="FAD-bd_PCMH-like_sf"/>
</dbReference>
<comment type="similarity">
    <text evidence="1">Belongs to the UPF0053 family. Hemolysin C subfamily.</text>
</comment>
<proteinExistence type="inferred from homology"/>
<dbReference type="InterPro" id="IPR016169">
    <property type="entry name" value="FAD-bd_PCMH_sub2"/>
</dbReference>
<name>A0ABV7X166_9HYPH</name>
<dbReference type="PANTHER" id="PTHR22777:SF27">
    <property type="entry name" value="MAGNESIUM AND COBALT EFFLUX PROTEIN CORC"/>
    <property type="match status" value="1"/>
</dbReference>
<dbReference type="SMART" id="SM01091">
    <property type="entry name" value="CorC_HlyC"/>
    <property type="match status" value="1"/>
</dbReference>
<evidence type="ECO:0000259" key="6">
    <source>
        <dbReference type="PROSITE" id="PS51371"/>
    </source>
</evidence>
<dbReference type="PROSITE" id="PS51371">
    <property type="entry name" value="CBS"/>
    <property type="match status" value="2"/>
</dbReference>
<feature type="region of interest" description="Disordered" evidence="5">
    <location>
        <begin position="316"/>
        <end position="343"/>
    </location>
</feature>
<evidence type="ECO:0000256" key="4">
    <source>
        <dbReference type="PROSITE-ProRule" id="PRU00703"/>
    </source>
</evidence>
<keyword evidence="8" id="KW-1185">Reference proteome</keyword>
<evidence type="ECO:0000313" key="8">
    <source>
        <dbReference type="Proteomes" id="UP001595613"/>
    </source>
</evidence>
<keyword evidence="2" id="KW-0677">Repeat</keyword>
<dbReference type="EMBL" id="JBHRYD010000007">
    <property type="protein sequence ID" value="MFC3704909.1"/>
    <property type="molecule type" value="Genomic_DNA"/>
</dbReference>
<comment type="caution">
    <text evidence="7">The sequence shown here is derived from an EMBL/GenBank/DDBJ whole genome shotgun (WGS) entry which is preliminary data.</text>
</comment>
<feature type="domain" description="CBS" evidence="6">
    <location>
        <begin position="170"/>
        <end position="230"/>
    </location>
</feature>
<dbReference type="SMART" id="SM00116">
    <property type="entry name" value="CBS"/>
    <property type="match status" value="2"/>
</dbReference>
<evidence type="ECO:0000256" key="1">
    <source>
        <dbReference type="ARBA" id="ARBA00006446"/>
    </source>
</evidence>
<dbReference type="PANTHER" id="PTHR22777">
    <property type="entry name" value="HEMOLYSIN-RELATED"/>
    <property type="match status" value="1"/>
</dbReference>
<gene>
    <name evidence="7" type="ORF">ACFOOL_09080</name>
</gene>
<dbReference type="SUPFAM" id="SSF56176">
    <property type="entry name" value="FAD-binding/transporter-associated domain-like"/>
    <property type="match status" value="1"/>
</dbReference>
<dbReference type="InterPro" id="IPR000644">
    <property type="entry name" value="CBS_dom"/>
</dbReference>
<dbReference type="InterPro" id="IPR046342">
    <property type="entry name" value="CBS_dom_sf"/>
</dbReference>
<keyword evidence="3 4" id="KW-0129">CBS domain</keyword>
<dbReference type="InterPro" id="IPR005170">
    <property type="entry name" value="Transptr-assoc_dom"/>
</dbReference>
<dbReference type="Gene3D" id="3.30.465.10">
    <property type="match status" value="1"/>
</dbReference>
<evidence type="ECO:0000256" key="3">
    <source>
        <dbReference type="ARBA" id="ARBA00023122"/>
    </source>
</evidence>
<evidence type="ECO:0000256" key="5">
    <source>
        <dbReference type="SAM" id="MobiDB-lite"/>
    </source>
</evidence>
<dbReference type="RefSeq" id="WP_380096645.1">
    <property type="nucleotide sequence ID" value="NZ_JBHRYD010000007.1"/>
</dbReference>
<dbReference type="SUPFAM" id="SSF54631">
    <property type="entry name" value="CBS-domain pair"/>
    <property type="match status" value="1"/>
</dbReference>
<dbReference type="Pfam" id="PF03471">
    <property type="entry name" value="CorC_HlyC"/>
    <property type="match status" value="1"/>
</dbReference>
<dbReference type="Gene3D" id="3.10.580.10">
    <property type="entry name" value="CBS-domain"/>
    <property type="match status" value="1"/>
</dbReference>
<dbReference type="CDD" id="cd04590">
    <property type="entry name" value="CBS_pair_CorC_HlyC_assoc"/>
    <property type="match status" value="1"/>
</dbReference>
<dbReference type="Proteomes" id="UP001595613">
    <property type="component" value="Unassembled WGS sequence"/>
</dbReference>
<organism evidence="7 8">
    <name type="scientific">Devosia honganensis</name>
    <dbReference type="NCBI Taxonomy" id="1610527"/>
    <lineage>
        <taxon>Bacteria</taxon>
        <taxon>Pseudomonadati</taxon>
        <taxon>Pseudomonadota</taxon>
        <taxon>Alphaproteobacteria</taxon>
        <taxon>Hyphomicrobiales</taxon>
        <taxon>Devosiaceae</taxon>
        <taxon>Devosia</taxon>
    </lineage>
</organism>
<feature type="domain" description="CBS" evidence="6">
    <location>
        <begin position="88"/>
        <end position="149"/>
    </location>
</feature>
<accession>A0ABV7X166</accession>
<dbReference type="InterPro" id="IPR044751">
    <property type="entry name" value="Ion_transp-like_CBS"/>
</dbReference>
<reference evidence="8" key="1">
    <citation type="journal article" date="2019" name="Int. J. Syst. Evol. Microbiol.">
        <title>The Global Catalogue of Microorganisms (GCM) 10K type strain sequencing project: providing services to taxonomists for standard genome sequencing and annotation.</title>
        <authorList>
            <consortium name="The Broad Institute Genomics Platform"/>
            <consortium name="The Broad Institute Genome Sequencing Center for Infectious Disease"/>
            <person name="Wu L."/>
            <person name="Ma J."/>
        </authorList>
    </citation>
    <scope>NUCLEOTIDE SEQUENCE [LARGE SCALE GENOMIC DNA]</scope>
    <source>
        <strain evidence="8">KCTC 42281</strain>
    </source>
</reference>
<sequence>MNDSDISAPRVAENPDPPSSPAPAAARGPSLWNRLKGLLSLRTVSLRDDLQVALEETGSAETADFSESERAILQNVLKLSQVSVEDVMVERSDIKAVPSSINLGALLARFRQVGHSRLPVYDDELDDIKGFIHIKDALARITEPVTDPEKEVPVRLLTPVLRQKVGKLGIMRRAMFVPTVMPAADLLQQMRASRTHMAIVVDEYGGTDGLVTIEDLLEAVVGEIEDEHDEAEVALIRKVGEDTYVASARAELEEVQALIGPDFDPGAHAEEVDTIGGLVFDLAGHVPKRGERINGLDGFEFEVLAADSRRIKRLRIRRQRGDTPPEPLAITDQRSAIEKQAAE</sequence>
<evidence type="ECO:0000313" key="7">
    <source>
        <dbReference type="EMBL" id="MFC3704909.1"/>
    </source>
</evidence>
<feature type="region of interest" description="Disordered" evidence="5">
    <location>
        <begin position="1"/>
        <end position="28"/>
    </location>
</feature>
<dbReference type="Pfam" id="PF00571">
    <property type="entry name" value="CBS"/>
    <property type="match status" value="2"/>
</dbReference>
<evidence type="ECO:0000256" key="2">
    <source>
        <dbReference type="ARBA" id="ARBA00022737"/>
    </source>
</evidence>